<dbReference type="GeneID" id="80895007"/>
<comment type="caution">
    <text evidence="5">The sequence shown here is derived from an EMBL/GenBank/DDBJ whole genome shotgun (WGS) entry which is preliminary data.</text>
</comment>
<dbReference type="Pfam" id="PF17676">
    <property type="entry name" value="Peptidase_S66C"/>
    <property type="match status" value="1"/>
</dbReference>
<comment type="similarity">
    <text evidence="1">Belongs to the peptidase S66 family.</text>
</comment>
<dbReference type="Gene3D" id="3.40.50.10740">
    <property type="entry name" value="Class I glutamine amidotransferase-like"/>
    <property type="match status" value="1"/>
</dbReference>
<dbReference type="PANTHER" id="PTHR30237">
    <property type="entry name" value="MURAMOYLTETRAPEPTIDE CARBOXYPEPTIDASE"/>
    <property type="match status" value="1"/>
</dbReference>
<dbReference type="InterPro" id="IPR040449">
    <property type="entry name" value="Peptidase_S66_N"/>
</dbReference>
<dbReference type="EMBL" id="JAJHUN010000003">
    <property type="protein sequence ID" value="KAJ4159911.1"/>
    <property type="molecule type" value="Genomic_DNA"/>
</dbReference>
<dbReference type="InterPro" id="IPR003507">
    <property type="entry name" value="S66_fam"/>
</dbReference>
<evidence type="ECO:0000256" key="2">
    <source>
        <dbReference type="ARBA" id="ARBA00022801"/>
    </source>
</evidence>
<dbReference type="InterPro" id="IPR029062">
    <property type="entry name" value="Class_I_gatase-like"/>
</dbReference>
<keyword evidence="2" id="KW-0378">Hydrolase</keyword>
<evidence type="ECO:0000313" key="6">
    <source>
        <dbReference type="Proteomes" id="UP001144673"/>
    </source>
</evidence>
<dbReference type="RefSeq" id="XP_056057716.1">
    <property type="nucleotide sequence ID" value="XM_056200220.1"/>
</dbReference>
<dbReference type="Proteomes" id="UP001144673">
    <property type="component" value="Unassembled WGS sequence"/>
</dbReference>
<dbReference type="SUPFAM" id="SSF52317">
    <property type="entry name" value="Class I glutamine amidotransferase-like"/>
    <property type="match status" value="1"/>
</dbReference>
<protein>
    <recommendedName>
        <fullName evidence="7">Peptidase u61 ld-carboxypeptidase a</fullName>
    </recommendedName>
</protein>
<evidence type="ECO:0008006" key="7">
    <source>
        <dbReference type="Google" id="ProtNLM"/>
    </source>
</evidence>
<feature type="domain" description="LD-carboxypeptidase N-terminal" evidence="3">
    <location>
        <begin position="73"/>
        <end position="196"/>
    </location>
</feature>
<name>A0A9W8QLI9_AKAMU</name>
<dbReference type="InterPro" id="IPR027461">
    <property type="entry name" value="Carboxypeptidase_A_C_sf"/>
</dbReference>
<feature type="domain" description="LD-carboxypeptidase C-terminal" evidence="4">
    <location>
        <begin position="276"/>
        <end position="401"/>
    </location>
</feature>
<reference evidence="5" key="1">
    <citation type="journal article" date="2023" name="Access Microbiol">
        <title>De-novo genome assembly for Akanthomyces muscarius, a biocontrol agent of insect agricultural pests.</title>
        <authorList>
            <person name="Erdos Z."/>
            <person name="Studholme D.J."/>
            <person name="Raymond B."/>
            <person name="Sharma M."/>
        </authorList>
    </citation>
    <scope>NUCLEOTIDE SEQUENCE</scope>
    <source>
        <strain evidence="5">Ve6</strain>
    </source>
</reference>
<dbReference type="AlphaFoldDB" id="A0A9W8QLI9"/>
<dbReference type="Pfam" id="PF02016">
    <property type="entry name" value="Peptidase_S66"/>
    <property type="match status" value="1"/>
</dbReference>
<dbReference type="InterPro" id="IPR040921">
    <property type="entry name" value="Peptidase_S66C"/>
</dbReference>
<dbReference type="PANTHER" id="PTHR30237:SF4">
    <property type="entry name" value="LD-CARBOXYPEPTIDASE C-TERMINAL DOMAIN-CONTAINING PROTEIN"/>
    <property type="match status" value="1"/>
</dbReference>
<dbReference type="SUPFAM" id="SSF141986">
    <property type="entry name" value="LD-carboxypeptidase A C-terminal domain-like"/>
    <property type="match status" value="1"/>
</dbReference>
<organism evidence="5 6">
    <name type="scientific">Akanthomyces muscarius</name>
    <name type="common">Entomopathogenic fungus</name>
    <name type="synonym">Lecanicillium muscarium</name>
    <dbReference type="NCBI Taxonomy" id="2231603"/>
    <lineage>
        <taxon>Eukaryota</taxon>
        <taxon>Fungi</taxon>
        <taxon>Dikarya</taxon>
        <taxon>Ascomycota</taxon>
        <taxon>Pezizomycotina</taxon>
        <taxon>Sordariomycetes</taxon>
        <taxon>Hypocreomycetidae</taxon>
        <taxon>Hypocreales</taxon>
        <taxon>Cordycipitaceae</taxon>
        <taxon>Akanthomyces</taxon>
    </lineage>
</organism>
<dbReference type="Gene3D" id="3.50.30.60">
    <property type="entry name" value="LD-carboxypeptidase A C-terminal domain-like"/>
    <property type="match status" value="1"/>
</dbReference>
<keyword evidence="6" id="KW-1185">Reference proteome</keyword>
<dbReference type="KEGG" id="amus:LMH87_007848"/>
<dbReference type="InterPro" id="IPR027478">
    <property type="entry name" value="LdcA_N"/>
</dbReference>
<evidence type="ECO:0000259" key="3">
    <source>
        <dbReference type="Pfam" id="PF02016"/>
    </source>
</evidence>
<evidence type="ECO:0000313" key="5">
    <source>
        <dbReference type="EMBL" id="KAJ4159911.1"/>
    </source>
</evidence>
<dbReference type="GO" id="GO:0016787">
    <property type="term" value="F:hydrolase activity"/>
    <property type="evidence" value="ECO:0007669"/>
    <property type="project" value="UniProtKB-KW"/>
</dbReference>
<evidence type="ECO:0000259" key="4">
    <source>
        <dbReference type="Pfam" id="PF17676"/>
    </source>
</evidence>
<gene>
    <name evidence="5" type="ORF">LMH87_007848</name>
</gene>
<dbReference type="CDD" id="cd07062">
    <property type="entry name" value="Peptidase_S66_mccF_like"/>
    <property type="match status" value="1"/>
</dbReference>
<evidence type="ECO:0000256" key="1">
    <source>
        <dbReference type="ARBA" id="ARBA00010233"/>
    </source>
</evidence>
<sequence>MVVELRFVYQINDSEHAASKVPSLTFVSKFPPSSLTTVIFFNYISLLVPDFCQCSTMAPSSILAKALQPGDTIAFVSLSARLNDIFPDALARATSLFQSHGYKVRVLFTSRQDPDVQCGIADRLSELREAMLDPDIAAVVCTIGGETFTELLPALVADAALHAHVRANPKVVVGYSDNTGLHWLLHALTGLRTFYGPTAIPELGTADVRDDQESPLTFCVNALLNAVTKAEPLGKISRSQVYAPEHPAFFQGPTSVEVQKVAPSPAWQWLRPGKAQGRLFGGLLGAVVRLNGVHAIAPDWCDRIVFLETAVSEADDLGAVRTAFADLIAQGVFDAAAGLVVGRPFGYDSKEAREEYAQVITSLLCDAHHGPLAGNRFPILFNVDIGHTTPMVTLPIGALAVLDSETDEFAILEAGVESG</sequence>
<accession>A0A9W8QLI9</accession>
<proteinExistence type="inferred from homology"/>